<gene>
    <name evidence="7" type="ORF">NEZAVI_LOCUS3047</name>
</gene>
<comment type="similarity">
    <text evidence="1">Belongs to the phosphohexose mutase family.</text>
</comment>
<evidence type="ECO:0000313" key="8">
    <source>
        <dbReference type="Proteomes" id="UP001152798"/>
    </source>
</evidence>
<sequence length="122" mass="12855">MATPKRAREGGLPARAGRSIKPPPSLCSVSTKSIERMLSSTAGVVTVKTTPFGDQQPGTSGLRKPLQGYKKKHYTENFIESILRAVGPGLHKSCLVIGGDGRNHCVQAATLAIKMSAAKKGI</sequence>
<accession>A0A9P0E955</accession>
<protein>
    <recommendedName>
        <fullName evidence="6">Alpha-D-phosphohexomutase alpha/beta/alpha domain-containing protein</fullName>
    </recommendedName>
</protein>
<keyword evidence="8" id="KW-1185">Reference proteome</keyword>
<dbReference type="Proteomes" id="UP001152798">
    <property type="component" value="Chromosome 1"/>
</dbReference>
<dbReference type="AlphaFoldDB" id="A0A9P0E955"/>
<feature type="region of interest" description="Disordered" evidence="5">
    <location>
        <begin position="1"/>
        <end position="26"/>
    </location>
</feature>
<dbReference type="OrthoDB" id="2291at2759"/>
<keyword evidence="4" id="KW-0413">Isomerase</keyword>
<evidence type="ECO:0000256" key="1">
    <source>
        <dbReference type="ARBA" id="ARBA00010231"/>
    </source>
</evidence>
<organism evidence="7 8">
    <name type="scientific">Nezara viridula</name>
    <name type="common">Southern green stink bug</name>
    <name type="synonym">Cimex viridulus</name>
    <dbReference type="NCBI Taxonomy" id="85310"/>
    <lineage>
        <taxon>Eukaryota</taxon>
        <taxon>Metazoa</taxon>
        <taxon>Ecdysozoa</taxon>
        <taxon>Arthropoda</taxon>
        <taxon>Hexapoda</taxon>
        <taxon>Insecta</taxon>
        <taxon>Pterygota</taxon>
        <taxon>Neoptera</taxon>
        <taxon>Paraneoptera</taxon>
        <taxon>Hemiptera</taxon>
        <taxon>Heteroptera</taxon>
        <taxon>Panheteroptera</taxon>
        <taxon>Pentatomomorpha</taxon>
        <taxon>Pentatomoidea</taxon>
        <taxon>Pentatomidae</taxon>
        <taxon>Pentatominae</taxon>
        <taxon>Nezara</taxon>
    </lineage>
</organism>
<dbReference type="GO" id="GO:0005975">
    <property type="term" value="P:carbohydrate metabolic process"/>
    <property type="evidence" value="ECO:0007669"/>
    <property type="project" value="InterPro"/>
</dbReference>
<reference evidence="7" key="1">
    <citation type="submission" date="2022-01" db="EMBL/GenBank/DDBJ databases">
        <authorList>
            <person name="King R."/>
        </authorList>
    </citation>
    <scope>NUCLEOTIDE SEQUENCE</scope>
</reference>
<dbReference type="Gene3D" id="3.40.120.10">
    <property type="entry name" value="Alpha-D-Glucose-1,6-Bisphosphate, subunit A, domain 3"/>
    <property type="match status" value="1"/>
</dbReference>
<dbReference type="Pfam" id="PF02878">
    <property type="entry name" value="PGM_PMM_I"/>
    <property type="match status" value="1"/>
</dbReference>
<evidence type="ECO:0000256" key="2">
    <source>
        <dbReference type="ARBA" id="ARBA00022723"/>
    </source>
</evidence>
<dbReference type="InterPro" id="IPR045244">
    <property type="entry name" value="PGM"/>
</dbReference>
<keyword evidence="2" id="KW-0479">Metal-binding</keyword>
<evidence type="ECO:0000256" key="5">
    <source>
        <dbReference type="SAM" id="MobiDB-lite"/>
    </source>
</evidence>
<proteinExistence type="inferred from homology"/>
<dbReference type="InterPro" id="IPR016055">
    <property type="entry name" value="A-D-PHexomutase_a/b/a-I/II/III"/>
</dbReference>
<dbReference type="SUPFAM" id="SSF53738">
    <property type="entry name" value="Phosphoglucomutase, first 3 domains"/>
    <property type="match status" value="1"/>
</dbReference>
<dbReference type="EMBL" id="OV725077">
    <property type="protein sequence ID" value="CAH1392183.1"/>
    <property type="molecule type" value="Genomic_DNA"/>
</dbReference>
<dbReference type="GO" id="GO:0005829">
    <property type="term" value="C:cytosol"/>
    <property type="evidence" value="ECO:0007669"/>
    <property type="project" value="TreeGrafter"/>
</dbReference>
<evidence type="ECO:0000313" key="7">
    <source>
        <dbReference type="EMBL" id="CAH1392183.1"/>
    </source>
</evidence>
<name>A0A9P0E955_NEZVI</name>
<evidence type="ECO:0000259" key="6">
    <source>
        <dbReference type="Pfam" id="PF02878"/>
    </source>
</evidence>
<dbReference type="PANTHER" id="PTHR22573:SF2">
    <property type="entry name" value="PHOSPHOGLUCOMUTASE"/>
    <property type="match status" value="1"/>
</dbReference>
<evidence type="ECO:0000256" key="3">
    <source>
        <dbReference type="ARBA" id="ARBA00022842"/>
    </source>
</evidence>
<feature type="domain" description="Alpha-D-phosphohexomutase alpha/beta/alpha" evidence="6">
    <location>
        <begin position="55"/>
        <end position="118"/>
    </location>
</feature>
<dbReference type="GO" id="GO:0046872">
    <property type="term" value="F:metal ion binding"/>
    <property type="evidence" value="ECO:0007669"/>
    <property type="project" value="UniProtKB-KW"/>
</dbReference>
<keyword evidence="3" id="KW-0460">Magnesium</keyword>
<evidence type="ECO:0000256" key="4">
    <source>
        <dbReference type="ARBA" id="ARBA00023235"/>
    </source>
</evidence>
<dbReference type="InterPro" id="IPR005844">
    <property type="entry name" value="A-D-PHexomutase_a/b/a-I"/>
</dbReference>
<dbReference type="PANTHER" id="PTHR22573">
    <property type="entry name" value="PHOSPHOHEXOMUTASE FAMILY MEMBER"/>
    <property type="match status" value="1"/>
</dbReference>
<dbReference type="GO" id="GO:0004614">
    <property type="term" value="F:phosphoglucomutase activity"/>
    <property type="evidence" value="ECO:0007669"/>
    <property type="project" value="InterPro"/>
</dbReference>